<gene>
    <name evidence="1" type="ORF">CPELLU_LOCUS11475</name>
</gene>
<dbReference type="AlphaFoldDB" id="A0A9N9HML3"/>
<evidence type="ECO:0000313" key="2">
    <source>
        <dbReference type="Proteomes" id="UP000789759"/>
    </source>
</evidence>
<feature type="non-terminal residue" evidence="1">
    <location>
        <position position="1"/>
    </location>
</feature>
<dbReference type="Proteomes" id="UP000789759">
    <property type="component" value="Unassembled WGS sequence"/>
</dbReference>
<name>A0A9N9HML3_9GLOM</name>
<evidence type="ECO:0000313" key="1">
    <source>
        <dbReference type="EMBL" id="CAG8694309.1"/>
    </source>
</evidence>
<protein>
    <submittedName>
        <fullName evidence="1">811_t:CDS:1</fullName>
    </submittedName>
</protein>
<organism evidence="1 2">
    <name type="scientific">Cetraspora pellucida</name>
    <dbReference type="NCBI Taxonomy" id="1433469"/>
    <lineage>
        <taxon>Eukaryota</taxon>
        <taxon>Fungi</taxon>
        <taxon>Fungi incertae sedis</taxon>
        <taxon>Mucoromycota</taxon>
        <taxon>Glomeromycotina</taxon>
        <taxon>Glomeromycetes</taxon>
        <taxon>Diversisporales</taxon>
        <taxon>Gigasporaceae</taxon>
        <taxon>Cetraspora</taxon>
    </lineage>
</organism>
<comment type="caution">
    <text evidence="1">The sequence shown here is derived from an EMBL/GenBank/DDBJ whole genome shotgun (WGS) entry which is preliminary data.</text>
</comment>
<sequence length="115" mass="13136">MDFEDNQMRVSSENSLDSVVSDHSTALLIEDIVDLTQVYGITAYSKYTALQHMASIRRFSIRQIYGITTYGKYMALQHTARHTASICHTSHVNIYNIISNVIYMSLRHMLPAMAF</sequence>
<proteinExistence type="predicted"/>
<reference evidence="1" key="1">
    <citation type="submission" date="2021-06" db="EMBL/GenBank/DDBJ databases">
        <authorList>
            <person name="Kallberg Y."/>
            <person name="Tangrot J."/>
            <person name="Rosling A."/>
        </authorList>
    </citation>
    <scope>NUCLEOTIDE SEQUENCE</scope>
    <source>
        <strain evidence="1">FL966</strain>
    </source>
</reference>
<keyword evidence="2" id="KW-1185">Reference proteome</keyword>
<dbReference type="EMBL" id="CAJVQA010010203">
    <property type="protein sequence ID" value="CAG8694309.1"/>
    <property type="molecule type" value="Genomic_DNA"/>
</dbReference>
<accession>A0A9N9HML3</accession>